<keyword evidence="4" id="KW-1185">Reference proteome</keyword>
<evidence type="ECO:0000259" key="2">
    <source>
        <dbReference type="Pfam" id="PF11127"/>
    </source>
</evidence>
<comment type="caution">
    <text evidence="3">The sequence shown here is derived from an EMBL/GenBank/DDBJ whole genome shotgun (WGS) entry which is preliminary data.</text>
</comment>
<dbReference type="Pfam" id="PF11127">
    <property type="entry name" value="YgaP-like_TM"/>
    <property type="match status" value="1"/>
</dbReference>
<reference evidence="3 4" key="1">
    <citation type="submission" date="2023-03" db="EMBL/GenBank/DDBJ databases">
        <title>Paludisphaera mucosa sp. nov. a novel planctomycete from northern fen.</title>
        <authorList>
            <person name="Ivanova A."/>
        </authorList>
    </citation>
    <scope>NUCLEOTIDE SEQUENCE [LARGE SCALE GENOMIC DNA]</scope>
    <source>
        <strain evidence="3 4">Pla2</strain>
    </source>
</reference>
<dbReference type="Proteomes" id="UP001216907">
    <property type="component" value="Unassembled WGS sequence"/>
</dbReference>
<evidence type="ECO:0000313" key="3">
    <source>
        <dbReference type="EMBL" id="MDG3007986.1"/>
    </source>
</evidence>
<proteinExistence type="predicted"/>
<dbReference type="RefSeq" id="WP_277864254.1">
    <property type="nucleotide sequence ID" value="NZ_JARRAG010000002.1"/>
</dbReference>
<sequence length="125" mass="12535">MAQNTISQNKNQPQGNSHPQGQEQAPLQESCAMKSHEGGLQALLGGHAAANVGDVERVVSVMGGGLLTLFGATRGGLAGLGLAVLGGGLIYRGVTGHCEAYHSLGIDTTDSAAKANVGKPGHAHS</sequence>
<protein>
    <submittedName>
        <fullName evidence="3">DUF2892 domain-containing protein</fullName>
    </submittedName>
</protein>
<organism evidence="3 4">
    <name type="scientific">Paludisphaera mucosa</name>
    <dbReference type="NCBI Taxonomy" id="3030827"/>
    <lineage>
        <taxon>Bacteria</taxon>
        <taxon>Pseudomonadati</taxon>
        <taxon>Planctomycetota</taxon>
        <taxon>Planctomycetia</taxon>
        <taxon>Isosphaerales</taxon>
        <taxon>Isosphaeraceae</taxon>
        <taxon>Paludisphaera</taxon>
    </lineage>
</organism>
<gene>
    <name evidence="3" type="ORF">PZE19_29835</name>
</gene>
<feature type="domain" description="Inner membrane protein YgaP-like transmembrane" evidence="2">
    <location>
        <begin position="50"/>
        <end position="109"/>
    </location>
</feature>
<name>A0ABT6FK89_9BACT</name>
<feature type="compositionally biased region" description="Polar residues" evidence="1">
    <location>
        <begin position="1"/>
        <end position="27"/>
    </location>
</feature>
<dbReference type="InterPro" id="IPR021309">
    <property type="entry name" value="YgaP-like_TM"/>
</dbReference>
<feature type="region of interest" description="Disordered" evidence="1">
    <location>
        <begin position="1"/>
        <end position="32"/>
    </location>
</feature>
<dbReference type="EMBL" id="JARRAG010000002">
    <property type="protein sequence ID" value="MDG3007986.1"/>
    <property type="molecule type" value="Genomic_DNA"/>
</dbReference>
<evidence type="ECO:0000313" key="4">
    <source>
        <dbReference type="Proteomes" id="UP001216907"/>
    </source>
</evidence>
<evidence type="ECO:0000256" key="1">
    <source>
        <dbReference type="SAM" id="MobiDB-lite"/>
    </source>
</evidence>
<accession>A0ABT6FK89</accession>